<proteinExistence type="predicted"/>
<accession>W1N0R1</accession>
<dbReference type="Pfam" id="PF03527">
    <property type="entry name" value="RHS"/>
    <property type="match status" value="1"/>
</dbReference>
<comment type="caution">
    <text evidence="3">The sequence shown here is derived from an EMBL/GenBank/DDBJ whole genome shotgun (WGS) entry which is preliminary data.</text>
</comment>
<dbReference type="InterPro" id="IPR029097">
    <property type="entry name" value="Ntox8"/>
</dbReference>
<dbReference type="STRING" id="1178482.AR456_09130"/>
<sequence length="224" mass="25646">MPQATGSGTVLYTDYRLSEPTLYYFQTDHLGTPLEVTDSDGNLAWGQLRKANDGNSDNITTDNPFRFQGQYHDEETGLHYNRHRYYDPEIGRFITQDPIGLMGGENLYQYAPNPTGWVDPLGLNGGRAGKQARLREIGQDPRQPAHVRGWIQQEQNAITQGNRTNIRNPPGYQLAHRRGYEAQKGFGYEYSEPQHTDLHRLQHRYDDKGRANQPYACGRCFIKD</sequence>
<gene>
    <name evidence="3" type="ORF">BJB45_07865</name>
</gene>
<organism evidence="3 4">
    <name type="scientific">Halomonas huangheensis</name>
    <dbReference type="NCBI Taxonomy" id="1178482"/>
    <lineage>
        <taxon>Bacteria</taxon>
        <taxon>Pseudomonadati</taxon>
        <taxon>Pseudomonadota</taxon>
        <taxon>Gammaproteobacteria</taxon>
        <taxon>Oceanospirillales</taxon>
        <taxon>Halomonadaceae</taxon>
        <taxon>Halomonas</taxon>
    </lineage>
</organism>
<evidence type="ECO:0000259" key="1">
    <source>
        <dbReference type="Pfam" id="PF03527"/>
    </source>
</evidence>
<dbReference type="Proteomes" id="UP000019113">
    <property type="component" value="Unassembled WGS sequence"/>
</dbReference>
<protein>
    <submittedName>
        <fullName evidence="3">Uncharacterized protein</fullName>
    </submittedName>
</protein>
<evidence type="ECO:0000313" key="4">
    <source>
        <dbReference type="Proteomes" id="UP000019113"/>
    </source>
</evidence>
<dbReference type="InterPro" id="IPR001826">
    <property type="entry name" value="RHS"/>
</dbReference>
<evidence type="ECO:0000313" key="3">
    <source>
        <dbReference type="EMBL" id="ERL49182.1"/>
    </source>
</evidence>
<dbReference type="InterPro" id="IPR050708">
    <property type="entry name" value="T6SS_VgrG/RHS"/>
</dbReference>
<dbReference type="Pfam" id="PF15545">
    <property type="entry name" value="Ntox8"/>
    <property type="match status" value="1"/>
</dbReference>
<name>W1N0R1_9GAMM</name>
<dbReference type="eggNOG" id="COG3209">
    <property type="taxonomic scope" value="Bacteria"/>
</dbReference>
<dbReference type="PATRIC" id="fig|1178482.3.peg.4182"/>
<keyword evidence="4" id="KW-1185">Reference proteome</keyword>
<dbReference type="AlphaFoldDB" id="W1N0R1"/>
<dbReference type="InterPro" id="IPR022385">
    <property type="entry name" value="Rhs_assc_core"/>
</dbReference>
<dbReference type="KEGG" id="hhu:AR456_09130"/>
<dbReference type="Gene3D" id="2.180.10.10">
    <property type="entry name" value="RHS repeat-associated core"/>
    <property type="match status" value="1"/>
</dbReference>
<dbReference type="EMBL" id="AVBC01000068">
    <property type="protein sequence ID" value="ERL49182.1"/>
    <property type="molecule type" value="Genomic_DNA"/>
</dbReference>
<evidence type="ECO:0000259" key="2">
    <source>
        <dbReference type="Pfam" id="PF15545"/>
    </source>
</evidence>
<dbReference type="OrthoDB" id="9815414at2"/>
<dbReference type="PANTHER" id="PTHR32305:SF15">
    <property type="entry name" value="PROTEIN RHSA-RELATED"/>
    <property type="match status" value="1"/>
</dbReference>
<dbReference type="RefSeq" id="WP_021821149.1">
    <property type="nucleotide sequence ID" value="NZ_AVBC01000068.1"/>
</dbReference>
<dbReference type="NCBIfam" id="TIGR03696">
    <property type="entry name" value="Rhs_assc_core"/>
    <property type="match status" value="1"/>
</dbReference>
<feature type="domain" description="Bacterial toxin 8" evidence="2">
    <location>
        <begin position="146"/>
        <end position="206"/>
    </location>
</feature>
<dbReference type="PANTHER" id="PTHR32305">
    <property type="match status" value="1"/>
</dbReference>
<dbReference type="PRINTS" id="PR00394">
    <property type="entry name" value="RHSPROTEIN"/>
</dbReference>
<reference evidence="3 4" key="1">
    <citation type="submission" date="2013-08" db="EMBL/GenBank/DDBJ databases">
        <title>draft genome of Halomonas huanghegensis, strain BJGMM-B45T.</title>
        <authorList>
            <person name="Miao C."/>
            <person name="Wan Y."/>
            <person name="Jin W."/>
        </authorList>
    </citation>
    <scope>NUCLEOTIDE SEQUENCE [LARGE SCALE GENOMIC DNA]</scope>
    <source>
        <strain evidence="3 4">BJGMM-B45</strain>
    </source>
</reference>
<feature type="domain" description="RHS protein conserved region" evidence="1">
    <location>
        <begin position="23"/>
        <end position="45"/>
    </location>
</feature>